<dbReference type="OrthoDB" id="4331875at2759"/>
<feature type="chain" id="PRO_5015095049" description="Collagen-like protein Mcl1" evidence="2">
    <location>
        <begin position="18"/>
        <end position="251"/>
    </location>
</feature>
<keyword evidence="2" id="KW-0732">Signal</keyword>
<sequence>MLHATLSVALLAALTAASPQAGNGGSPDDEARVDALCRPPNSTAVPRPPCHVIADLGYICKANGTSPLALDAHAQCMCKGSYFADYVACQSCKRVHGVASPADEAHFAAVIGSVSRALCSGTPTADLDGIFNSVSAAMTAAPTGNTAKSDSGGGRTDVSVYATITYSQGPGRIEGGATAATTRETSSPPSGSTTSSRTRANDGAGGGGGGGTTTAGAATTATTSSPNGAVPTAGFGGVALGLAAGAFMAAL</sequence>
<evidence type="ECO:0000313" key="5">
    <source>
        <dbReference type="Proteomes" id="UP000006039"/>
    </source>
</evidence>
<feature type="compositionally biased region" description="Low complexity" evidence="1">
    <location>
        <begin position="177"/>
        <end position="198"/>
    </location>
</feature>
<feature type="signal peptide" evidence="2">
    <location>
        <begin position="1"/>
        <end position="17"/>
    </location>
</feature>
<dbReference type="AlphaFoldDB" id="J3P7R2"/>
<dbReference type="STRING" id="644352.J3P7R2"/>
<dbReference type="EnsemblFungi" id="EJT72695">
    <property type="protein sequence ID" value="EJT72695"/>
    <property type="gene ID" value="GGTG_09554"/>
</dbReference>
<organism evidence="3">
    <name type="scientific">Gaeumannomyces tritici (strain R3-111a-1)</name>
    <name type="common">Wheat and barley take-all root rot fungus</name>
    <name type="synonym">Gaeumannomyces graminis var. tritici</name>
    <dbReference type="NCBI Taxonomy" id="644352"/>
    <lineage>
        <taxon>Eukaryota</taxon>
        <taxon>Fungi</taxon>
        <taxon>Dikarya</taxon>
        <taxon>Ascomycota</taxon>
        <taxon>Pezizomycotina</taxon>
        <taxon>Sordariomycetes</taxon>
        <taxon>Sordariomycetidae</taxon>
        <taxon>Magnaporthales</taxon>
        <taxon>Magnaporthaceae</taxon>
        <taxon>Gaeumannomyces</taxon>
    </lineage>
</organism>
<evidence type="ECO:0000256" key="2">
    <source>
        <dbReference type="SAM" id="SignalP"/>
    </source>
</evidence>
<evidence type="ECO:0008006" key="6">
    <source>
        <dbReference type="Google" id="ProtNLM"/>
    </source>
</evidence>
<feature type="compositionally biased region" description="Low complexity" evidence="1">
    <location>
        <begin position="214"/>
        <end position="223"/>
    </location>
</feature>
<keyword evidence="5" id="KW-1185">Reference proteome</keyword>
<evidence type="ECO:0000313" key="4">
    <source>
        <dbReference type="EnsemblFungi" id="EJT72695"/>
    </source>
</evidence>
<reference evidence="4" key="5">
    <citation type="submission" date="2018-04" db="UniProtKB">
        <authorList>
            <consortium name="EnsemblFungi"/>
        </authorList>
    </citation>
    <scope>IDENTIFICATION</scope>
    <source>
        <strain evidence="4">R3-111a-1</strain>
    </source>
</reference>
<reference evidence="5" key="1">
    <citation type="submission" date="2010-07" db="EMBL/GenBank/DDBJ databases">
        <title>The genome sequence of Gaeumannomyces graminis var. tritici strain R3-111a-1.</title>
        <authorList>
            <consortium name="The Broad Institute Genome Sequencing Platform"/>
            <person name="Ma L.-J."/>
            <person name="Dead R."/>
            <person name="Young S."/>
            <person name="Zeng Q."/>
            <person name="Koehrsen M."/>
            <person name="Alvarado L."/>
            <person name="Berlin A."/>
            <person name="Chapman S.B."/>
            <person name="Chen Z."/>
            <person name="Freedman E."/>
            <person name="Gellesch M."/>
            <person name="Goldberg J."/>
            <person name="Griggs A."/>
            <person name="Gujja S."/>
            <person name="Heilman E.R."/>
            <person name="Heiman D."/>
            <person name="Hepburn T."/>
            <person name="Howarth C."/>
            <person name="Jen D."/>
            <person name="Larson L."/>
            <person name="Mehta T."/>
            <person name="Neiman D."/>
            <person name="Pearson M."/>
            <person name="Roberts A."/>
            <person name="Saif S."/>
            <person name="Shea T."/>
            <person name="Shenoy N."/>
            <person name="Sisk P."/>
            <person name="Stolte C."/>
            <person name="Sykes S."/>
            <person name="Walk T."/>
            <person name="White J."/>
            <person name="Yandava C."/>
            <person name="Haas B."/>
            <person name="Nusbaum C."/>
            <person name="Birren B."/>
        </authorList>
    </citation>
    <scope>NUCLEOTIDE SEQUENCE [LARGE SCALE GENOMIC DNA]</scope>
    <source>
        <strain evidence="5">R3-111a-1</strain>
    </source>
</reference>
<dbReference type="RefSeq" id="XP_009225669.1">
    <property type="nucleotide sequence ID" value="XM_009227405.1"/>
</dbReference>
<gene>
    <name evidence="4" type="primary">20350012</name>
    <name evidence="3" type="ORF">GGTG_09554</name>
</gene>
<proteinExistence type="predicted"/>
<protein>
    <recommendedName>
        <fullName evidence="6">Collagen-like protein Mcl1</fullName>
    </recommendedName>
</protein>
<feature type="region of interest" description="Disordered" evidence="1">
    <location>
        <begin position="169"/>
        <end position="228"/>
    </location>
</feature>
<evidence type="ECO:0000313" key="3">
    <source>
        <dbReference type="EMBL" id="EJT72695.1"/>
    </source>
</evidence>
<reference evidence="4" key="4">
    <citation type="journal article" date="2015" name="G3 (Bethesda)">
        <title>Genome sequences of three phytopathogenic species of the Magnaporthaceae family of fungi.</title>
        <authorList>
            <person name="Okagaki L.H."/>
            <person name="Nunes C.C."/>
            <person name="Sailsbery J."/>
            <person name="Clay B."/>
            <person name="Brown D."/>
            <person name="John T."/>
            <person name="Oh Y."/>
            <person name="Young N."/>
            <person name="Fitzgerald M."/>
            <person name="Haas B.J."/>
            <person name="Zeng Q."/>
            <person name="Young S."/>
            <person name="Adiconis X."/>
            <person name="Fan L."/>
            <person name="Levin J.Z."/>
            <person name="Mitchell T.K."/>
            <person name="Okubara P.A."/>
            <person name="Farman M.L."/>
            <person name="Kohn L.M."/>
            <person name="Birren B."/>
            <person name="Ma L.-J."/>
            <person name="Dean R.A."/>
        </authorList>
    </citation>
    <scope>NUCLEOTIDE SEQUENCE</scope>
    <source>
        <strain evidence="4">R3-111a-1</strain>
    </source>
</reference>
<dbReference type="Proteomes" id="UP000006039">
    <property type="component" value="Unassembled WGS sequence"/>
</dbReference>
<dbReference type="HOGENOM" id="CLU_082500_0_0_1"/>
<feature type="compositionally biased region" description="Gly residues" evidence="1">
    <location>
        <begin position="203"/>
        <end position="213"/>
    </location>
</feature>
<dbReference type="GeneID" id="20350012"/>
<name>J3P7R2_GAET3</name>
<dbReference type="eggNOG" id="ENOG502SZ9W">
    <property type="taxonomic scope" value="Eukaryota"/>
</dbReference>
<evidence type="ECO:0000256" key="1">
    <source>
        <dbReference type="SAM" id="MobiDB-lite"/>
    </source>
</evidence>
<reference evidence="3" key="2">
    <citation type="submission" date="2010-07" db="EMBL/GenBank/DDBJ databases">
        <authorList>
            <consortium name="The Broad Institute Genome Sequencing Platform"/>
            <consortium name="Broad Institute Genome Sequencing Center for Infectious Disease"/>
            <person name="Ma L.-J."/>
            <person name="Dead R."/>
            <person name="Young S."/>
            <person name="Zeng Q."/>
            <person name="Koehrsen M."/>
            <person name="Alvarado L."/>
            <person name="Berlin A."/>
            <person name="Chapman S.B."/>
            <person name="Chen Z."/>
            <person name="Freedman E."/>
            <person name="Gellesch M."/>
            <person name="Goldberg J."/>
            <person name="Griggs A."/>
            <person name="Gujja S."/>
            <person name="Heilman E.R."/>
            <person name="Heiman D."/>
            <person name="Hepburn T."/>
            <person name="Howarth C."/>
            <person name="Jen D."/>
            <person name="Larson L."/>
            <person name="Mehta T."/>
            <person name="Neiman D."/>
            <person name="Pearson M."/>
            <person name="Roberts A."/>
            <person name="Saif S."/>
            <person name="Shea T."/>
            <person name="Shenoy N."/>
            <person name="Sisk P."/>
            <person name="Stolte C."/>
            <person name="Sykes S."/>
            <person name="Walk T."/>
            <person name="White J."/>
            <person name="Yandava C."/>
            <person name="Haas B."/>
            <person name="Nusbaum C."/>
            <person name="Birren B."/>
        </authorList>
    </citation>
    <scope>NUCLEOTIDE SEQUENCE</scope>
    <source>
        <strain evidence="3">R3-111a-1</strain>
    </source>
</reference>
<accession>J3P7R2</accession>
<dbReference type="VEuPathDB" id="FungiDB:GGTG_09554"/>
<reference evidence="3" key="3">
    <citation type="submission" date="2010-09" db="EMBL/GenBank/DDBJ databases">
        <title>Annotation of Gaeumannomyces graminis var. tritici R3-111a-1.</title>
        <authorList>
            <consortium name="The Broad Institute Genome Sequencing Platform"/>
            <person name="Ma L.-J."/>
            <person name="Dead R."/>
            <person name="Young S.K."/>
            <person name="Zeng Q."/>
            <person name="Gargeya S."/>
            <person name="Fitzgerald M."/>
            <person name="Haas B."/>
            <person name="Abouelleil A."/>
            <person name="Alvarado L."/>
            <person name="Arachchi H.M."/>
            <person name="Berlin A."/>
            <person name="Brown A."/>
            <person name="Chapman S.B."/>
            <person name="Chen Z."/>
            <person name="Dunbar C."/>
            <person name="Freedman E."/>
            <person name="Gearin G."/>
            <person name="Gellesch M."/>
            <person name="Goldberg J."/>
            <person name="Griggs A."/>
            <person name="Gujja S."/>
            <person name="Heiman D."/>
            <person name="Howarth C."/>
            <person name="Larson L."/>
            <person name="Lui A."/>
            <person name="MacDonald P.J.P."/>
            <person name="Mehta T."/>
            <person name="Montmayeur A."/>
            <person name="Murphy C."/>
            <person name="Neiman D."/>
            <person name="Pearson M."/>
            <person name="Priest M."/>
            <person name="Roberts A."/>
            <person name="Saif S."/>
            <person name="Shea T."/>
            <person name="Shenoy N."/>
            <person name="Sisk P."/>
            <person name="Stolte C."/>
            <person name="Sykes S."/>
            <person name="Yandava C."/>
            <person name="Wortman J."/>
            <person name="Nusbaum C."/>
            <person name="Birren B."/>
        </authorList>
    </citation>
    <scope>NUCLEOTIDE SEQUENCE</scope>
    <source>
        <strain evidence="3">R3-111a-1</strain>
    </source>
</reference>
<dbReference type="EMBL" id="GL385399">
    <property type="protein sequence ID" value="EJT72695.1"/>
    <property type="molecule type" value="Genomic_DNA"/>
</dbReference>